<dbReference type="Proteomes" id="UP000035199">
    <property type="component" value="Chromosome"/>
</dbReference>
<dbReference type="SMART" id="SM00382">
    <property type="entry name" value="AAA"/>
    <property type="match status" value="1"/>
</dbReference>
<dbReference type="Pfam" id="PF00005">
    <property type="entry name" value="ABC_tran"/>
    <property type="match status" value="1"/>
</dbReference>
<dbReference type="InterPro" id="IPR017871">
    <property type="entry name" value="ABC_transporter-like_CS"/>
</dbReference>
<dbReference type="PANTHER" id="PTHR24220:SF685">
    <property type="entry name" value="ABC TRANSPORTER RELATED"/>
    <property type="match status" value="1"/>
</dbReference>
<proteinExistence type="predicted"/>
<dbReference type="Gene3D" id="3.40.50.300">
    <property type="entry name" value="P-loop containing nucleotide triphosphate hydrolases"/>
    <property type="match status" value="1"/>
</dbReference>
<dbReference type="GO" id="GO:0022857">
    <property type="term" value="F:transmembrane transporter activity"/>
    <property type="evidence" value="ECO:0007669"/>
    <property type="project" value="TreeGrafter"/>
</dbReference>
<dbReference type="PROSITE" id="PS00211">
    <property type="entry name" value="ABC_TRANSPORTER_1"/>
    <property type="match status" value="1"/>
</dbReference>
<protein>
    <submittedName>
        <fullName evidence="5">ABC-type antimicrobial peptide transport system, ATPase component</fullName>
    </submittedName>
</protein>
<feature type="domain" description="ABC transporter" evidence="4">
    <location>
        <begin position="2"/>
        <end position="236"/>
    </location>
</feature>
<dbReference type="GO" id="GO:0016887">
    <property type="term" value="F:ATP hydrolysis activity"/>
    <property type="evidence" value="ECO:0007669"/>
    <property type="project" value="InterPro"/>
</dbReference>
<dbReference type="OrthoDB" id="9802264at2"/>
<dbReference type="GO" id="GO:0005886">
    <property type="term" value="C:plasma membrane"/>
    <property type="evidence" value="ECO:0007669"/>
    <property type="project" value="TreeGrafter"/>
</dbReference>
<dbReference type="InterPro" id="IPR003593">
    <property type="entry name" value="AAA+_ATPase"/>
</dbReference>
<name>A0A0G3H7X5_9CORY</name>
<sequence length="244" mass="26150">MLQAKNITKTYDSQVLAGIDVDIPQEQFVAIMGPSGSGKSTLLHILSGLDCPTGGSVQLKGTEITALTDQQRAQFRLQNIGFVFQQPHFLPSISVRDNIILPGFLAAKRQRQEVTQLANGLLERMGIGELGDRAISEVSGGQLQRAGICRALINEPAIIFGDEPTGALNHATSVQILSLLHDIHGAGTTIILVTHDPLVASHAQRVLVLADGQIAEDVWLGTYDPASESMRLETVMAVMARQGV</sequence>
<gene>
    <name evidence="5" type="ORF">CMUST_14670</name>
</gene>
<dbReference type="InterPro" id="IPR027417">
    <property type="entry name" value="P-loop_NTPase"/>
</dbReference>
<evidence type="ECO:0000256" key="1">
    <source>
        <dbReference type="ARBA" id="ARBA00022448"/>
    </source>
</evidence>
<dbReference type="AlphaFoldDB" id="A0A0G3H7X5"/>
<dbReference type="GO" id="GO:0005524">
    <property type="term" value="F:ATP binding"/>
    <property type="evidence" value="ECO:0007669"/>
    <property type="project" value="UniProtKB-KW"/>
</dbReference>
<keyword evidence="3" id="KW-0067">ATP-binding</keyword>
<evidence type="ECO:0000256" key="3">
    <source>
        <dbReference type="ARBA" id="ARBA00022840"/>
    </source>
</evidence>
<dbReference type="PROSITE" id="PS50893">
    <property type="entry name" value="ABC_TRANSPORTER_2"/>
    <property type="match status" value="1"/>
</dbReference>
<dbReference type="GO" id="GO:0098796">
    <property type="term" value="C:membrane protein complex"/>
    <property type="evidence" value="ECO:0007669"/>
    <property type="project" value="UniProtKB-ARBA"/>
</dbReference>
<dbReference type="SUPFAM" id="SSF52540">
    <property type="entry name" value="P-loop containing nucleoside triphosphate hydrolases"/>
    <property type="match status" value="1"/>
</dbReference>
<dbReference type="KEGG" id="cmv:CMUST_14670"/>
<keyword evidence="6" id="KW-1185">Reference proteome</keyword>
<dbReference type="InterPro" id="IPR017911">
    <property type="entry name" value="MacB-like_ATP-bd"/>
</dbReference>
<reference evidence="5 6" key="1">
    <citation type="journal article" date="2015" name="Genome Announc.">
        <title>Complete Genome Sequence of the Type Strain Corynebacterium mustelae DSM 45274, Isolated from Various Tissues of a Male Ferret with Lethal Sepsis.</title>
        <authorList>
            <person name="Ruckert C."/>
            <person name="Eimer J."/>
            <person name="Winkler A."/>
            <person name="Tauch A."/>
        </authorList>
    </citation>
    <scope>NUCLEOTIDE SEQUENCE [LARGE SCALE GENOMIC DNA]</scope>
    <source>
        <strain evidence="5 6">DSM 45274</strain>
    </source>
</reference>
<evidence type="ECO:0000313" key="5">
    <source>
        <dbReference type="EMBL" id="AKK07227.1"/>
    </source>
</evidence>
<evidence type="ECO:0000256" key="2">
    <source>
        <dbReference type="ARBA" id="ARBA00022741"/>
    </source>
</evidence>
<accession>A0A0G3H7X5</accession>
<dbReference type="RefSeq" id="WP_047263098.1">
    <property type="nucleotide sequence ID" value="NZ_CP011542.1"/>
</dbReference>
<organism evidence="5 6">
    <name type="scientific">Corynebacterium mustelae</name>
    <dbReference type="NCBI Taxonomy" id="571915"/>
    <lineage>
        <taxon>Bacteria</taxon>
        <taxon>Bacillati</taxon>
        <taxon>Actinomycetota</taxon>
        <taxon>Actinomycetes</taxon>
        <taxon>Mycobacteriales</taxon>
        <taxon>Corynebacteriaceae</taxon>
        <taxon>Corynebacterium</taxon>
    </lineage>
</organism>
<dbReference type="PATRIC" id="fig|571915.4.peg.3153"/>
<dbReference type="EMBL" id="CP011542">
    <property type="protein sequence ID" value="AKK07227.1"/>
    <property type="molecule type" value="Genomic_DNA"/>
</dbReference>
<dbReference type="PANTHER" id="PTHR24220">
    <property type="entry name" value="IMPORT ATP-BINDING PROTEIN"/>
    <property type="match status" value="1"/>
</dbReference>
<evidence type="ECO:0000259" key="4">
    <source>
        <dbReference type="PROSITE" id="PS50893"/>
    </source>
</evidence>
<reference evidence="6" key="2">
    <citation type="submission" date="2015-05" db="EMBL/GenBank/DDBJ databases">
        <title>Complete genome sequence of Corynebacterium mustelae DSM 45274, isolated from various tissues of a male ferret with lethal sepsis.</title>
        <authorList>
            <person name="Ruckert C."/>
            <person name="Albersmeier A."/>
            <person name="Winkler A."/>
            <person name="Tauch A."/>
        </authorList>
    </citation>
    <scope>NUCLEOTIDE SEQUENCE [LARGE SCALE GENOMIC DNA]</scope>
    <source>
        <strain evidence="6">DSM 45274</strain>
    </source>
</reference>
<dbReference type="CDD" id="cd03255">
    <property type="entry name" value="ABC_MJ0796_LolCDE_FtsE"/>
    <property type="match status" value="1"/>
</dbReference>
<dbReference type="InterPro" id="IPR015854">
    <property type="entry name" value="ABC_transpr_LolD-like"/>
</dbReference>
<dbReference type="FunFam" id="3.40.50.300:FF:000032">
    <property type="entry name" value="Export ABC transporter ATP-binding protein"/>
    <property type="match status" value="1"/>
</dbReference>
<evidence type="ECO:0000313" key="6">
    <source>
        <dbReference type="Proteomes" id="UP000035199"/>
    </source>
</evidence>
<keyword evidence="1" id="KW-0813">Transport</keyword>
<dbReference type="STRING" id="571915.CMUST_14670"/>
<keyword evidence="2" id="KW-0547">Nucleotide-binding</keyword>
<dbReference type="InterPro" id="IPR003439">
    <property type="entry name" value="ABC_transporter-like_ATP-bd"/>
</dbReference>